<comment type="caution">
    <text evidence="1">The sequence shown here is derived from an EMBL/GenBank/DDBJ whole genome shotgun (WGS) entry which is preliminary data.</text>
</comment>
<dbReference type="Gene3D" id="3.10.450.50">
    <property type="match status" value="1"/>
</dbReference>
<dbReference type="InterPro" id="IPR032710">
    <property type="entry name" value="NTF2-like_dom_sf"/>
</dbReference>
<dbReference type="Proteomes" id="UP000248395">
    <property type="component" value="Unassembled WGS sequence"/>
</dbReference>
<accession>A0A318K8Y5</accession>
<dbReference type="SUPFAM" id="SSF54427">
    <property type="entry name" value="NTF2-like"/>
    <property type="match status" value="1"/>
</dbReference>
<proteinExistence type="predicted"/>
<organism evidence="1 2">
    <name type="scientific">Aquitalea magnusonii</name>
    <dbReference type="NCBI Taxonomy" id="332411"/>
    <lineage>
        <taxon>Bacteria</taxon>
        <taxon>Pseudomonadati</taxon>
        <taxon>Pseudomonadota</taxon>
        <taxon>Betaproteobacteria</taxon>
        <taxon>Neisseriales</taxon>
        <taxon>Chromobacteriaceae</taxon>
        <taxon>Aquitalea</taxon>
    </lineage>
</organism>
<protein>
    <submittedName>
        <fullName evidence="1">Uncharacterized protein</fullName>
    </submittedName>
</protein>
<evidence type="ECO:0000313" key="1">
    <source>
        <dbReference type="EMBL" id="PXX51138.1"/>
    </source>
</evidence>
<dbReference type="RefSeq" id="WP_110312864.1">
    <property type="nucleotide sequence ID" value="NZ_QJKC01000001.1"/>
</dbReference>
<sequence>MTLQEFFNRYSQAYSALDARAVSALFTRPFTAVHHGQIATFGINDEEMLYQTTAGILAYYRAQGVTSASCHLAEVLSFGSELATVKVRWTAHRHQAEPWMFSTGYHLKRENGEWRIYGLAQFEEHSHPAQ</sequence>
<dbReference type="EMBL" id="QJKC01000001">
    <property type="protein sequence ID" value="PXX51138.1"/>
    <property type="molecule type" value="Genomic_DNA"/>
</dbReference>
<name>A0A318K8Y5_9NEIS</name>
<dbReference type="OrthoDB" id="8588044at2"/>
<keyword evidence="2" id="KW-1185">Reference proteome</keyword>
<reference evidence="1 2" key="1">
    <citation type="submission" date="2018-05" db="EMBL/GenBank/DDBJ databases">
        <title>Genomic Encyclopedia of Type Strains, Phase IV (KMG-IV): sequencing the most valuable type-strain genomes for metagenomic binning, comparative biology and taxonomic classification.</title>
        <authorList>
            <person name="Goeker M."/>
        </authorList>
    </citation>
    <scope>NUCLEOTIDE SEQUENCE [LARGE SCALE GENOMIC DNA]</scope>
    <source>
        <strain evidence="1 2">DSM 25134</strain>
    </source>
</reference>
<dbReference type="AlphaFoldDB" id="A0A318K8Y5"/>
<gene>
    <name evidence="1" type="ORF">DFR38_101199</name>
</gene>
<evidence type="ECO:0000313" key="2">
    <source>
        <dbReference type="Proteomes" id="UP000248395"/>
    </source>
</evidence>